<dbReference type="CDD" id="cd01949">
    <property type="entry name" value="GGDEF"/>
    <property type="match status" value="1"/>
</dbReference>
<name>C7CN44_METED</name>
<sequence length="495" mass="54782">MQRDMSNQLREAQRQQALAEIALLDTPPEQEFDALAQLAKRMLGTGMSSITLIAPERQWFKARCGPLAPETARAQAFCPVVVDTEVPLIVADACLDPRFAESPFVTGSPNIRYYAGVPVRVRQSNGERIAVGTLCVLDDAPREPTPADLDVLETLACLAEALIEARSIALRAAEAAEELRLAVERLERERRQFKQAERMAEMGSYRYDIEKRSTTWSDGVFAIHERPPSDGVPNGEIMDHFPEPDRTAFLTAVMRTLDTGEPFEMDADFFTAKGNARRVRCSCEIELARGKPVALIGLIQDITERHGLEQRLLHQARTDDLTQLANRAEFHRVLDAQLREIRSTEGEVAVLLIDLDGFKSVNDRLGHAAGDDILRRVAERLRAPCYTGFFPARLGGDEFAVLGPTGCNRAEMGAMARRLLHDLEIVVKGQGQIARVTGTIGLAWSREAAQDRDVLLRHADAALYAAKRTQKGTAQTYVVASDQLAGHLVARPLTR</sequence>
<keyword evidence="3" id="KW-0614">Plasmid</keyword>
<dbReference type="HOGENOM" id="CLU_000445_11_32_5"/>
<gene>
    <name evidence="3" type="ORF">METD_P1METDI0085</name>
</gene>
<reference evidence="4" key="1">
    <citation type="journal article" date="2009" name="PLoS ONE">
        <title>Methylobacterium genome sequences: a reference blueprint to investigate microbial metabolism of C1 compounds from natural and industrial sources.</title>
        <authorList>
            <person name="Vuilleumier S."/>
            <person name="Chistoserdova L."/>
            <person name="Lee M.-C."/>
            <person name="Bringel F."/>
            <person name="Lajus A."/>
            <person name="Zhou Y."/>
            <person name="Gourion B."/>
            <person name="Barbe V."/>
            <person name="Chang J."/>
            <person name="Cruveiller S."/>
            <person name="Dossat C."/>
            <person name="Gillett W."/>
            <person name="Gruffaz C."/>
            <person name="Haugen E."/>
            <person name="Hourcade E."/>
            <person name="Levy R."/>
            <person name="Mangenot S."/>
            <person name="Muller E."/>
            <person name="Nadalig T."/>
            <person name="Pagni M."/>
            <person name="Penny C."/>
            <person name="Peyraud R."/>
            <person name="Robinson D.G."/>
            <person name="Roche D."/>
            <person name="Rouy Z."/>
            <person name="Saenampechek C."/>
            <person name="Salvignol G."/>
            <person name="Vallenet D."/>
            <person name="Wu Z."/>
            <person name="Marx C.J."/>
            <person name="Vorholt J.A."/>
            <person name="Olson M.V."/>
            <person name="Kaul R."/>
            <person name="Weissenbach J."/>
            <person name="Medigue C."/>
            <person name="Lidstrom M.E."/>
        </authorList>
    </citation>
    <scope>NUCLEOTIDE SEQUENCE [LARGE SCALE GENOMIC DNA]</scope>
    <source>
        <strain evidence="4">DSM 6343 / CIP 106787 / DM4</strain>
        <plasmid evidence="4">p1METDI</plasmid>
    </source>
</reference>
<dbReference type="PANTHER" id="PTHR44757">
    <property type="entry name" value="DIGUANYLATE CYCLASE DGCP"/>
    <property type="match status" value="1"/>
</dbReference>
<dbReference type="AlphaFoldDB" id="C7CN44"/>
<evidence type="ECO:0000313" key="3">
    <source>
        <dbReference type="EMBL" id="CAX17074.1"/>
    </source>
</evidence>
<dbReference type="InterPro" id="IPR000160">
    <property type="entry name" value="GGDEF_dom"/>
</dbReference>
<evidence type="ECO:0000313" key="4">
    <source>
        <dbReference type="Proteomes" id="UP000008070"/>
    </source>
</evidence>
<geneLocation type="plasmid" evidence="3 4">
    <name>p1METDI</name>
</geneLocation>
<protein>
    <recommendedName>
        <fullName evidence="2">GGDEF domain-containing protein</fullName>
    </recommendedName>
</protein>
<dbReference type="SMART" id="SM00065">
    <property type="entry name" value="GAF"/>
    <property type="match status" value="1"/>
</dbReference>
<dbReference type="Gene3D" id="3.30.70.270">
    <property type="match status" value="1"/>
</dbReference>
<evidence type="ECO:0000259" key="2">
    <source>
        <dbReference type="PROSITE" id="PS50887"/>
    </source>
</evidence>
<dbReference type="PANTHER" id="PTHR44757:SF2">
    <property type="entry name" value="BIOFILM ARCHITECTURE MAINTENANCE PROTEIN MBAA"/>
    <property type="match status" value="1"/>
</dbReference>
<dbReference type="KEGG" id="mdi:p1METDI0085"/>
<organism evidence="3 4">
    <name type="scientific">Methylorubrum extorquens (strain DSM 6343 / CIP 106787 / DM4)</name>
    <name type="common">Methylobacterium extorquens</name>
    <dbReference type="NCBI Taxonomy" id="661410"/>
    <lineage>
        <taxon>Bacteria</taxon>
        <taxon>Pseudomonadati</taxon>
        <taxon>Pseudomonadota</taxon>
        <taxon>Alphaproteobacteria</taxon>
        <taxon>Hyphomicrobiales</taxon>
        <taxon>Methylobacteriaceae</taxon>
        <taxon>Methylorubrum</taxon>
    </lineage>
</organism>
<dbReference type="Proteomes" id="UP000008070">
    <property type="component" value="Plasmid p1METDI"/>
</dbReference>
<dbReference type="Gene3D" id="3.30.450.20">
    <property type="entry name" value="PAS domain"/>
    <property type="match status" value="1"/>
</dbReference>
<dbReference type="InterPro" id="IPR029787">
    <property type="entry name" value="Nucleotide_cyclase"/>
</dbReference>
<dbReference type="InterPro" id="IPR003018">
    <property type="entry name" value="GAF"/>
</dbReference>
<dbReference type="SMART" id="SM00267">
    <property type="entry name" value="GGDEF"/>
    <property type="match status" value="1"/>
</dbReference>
<dbReference type="NCBIfam" id="TIGR00254">
    <property type="entry name" value="GGDEF"/>
    <property type="match status" value="1"/>
</dbReference>
<accession>C7CN44</accession>
<feature type="domain" description="GGDEF" evidence="2">
    <location>
        <begin position="346"/>
        <end position="481"/>
    </location>
</feature>
<dbReference type="PROSITE" id="PS50887">
    <property type="entry name" value="GGDEF"/>
    <property type="match status" value="1"/>
</dbReference>
<dbReference type="Gene3D" id="3.30.450.40">
    <property type="match status" value="1"/>
</dbReference>
<keyword evidence="1" id="KW-0175">Coiled coil</keyword>
<dbReference type="InterPro" id="IPR043128">
    <property type="entry name" value="Rev_trsase/Diguanyl_cyclase"/>
</dbReference>
<dbReference type="Pfam" id="PF00990">
    <property type="entry name" value="GGDEF"/>
    <property type="match status" value="1"/>
</dbReference>
<proteinExistence type="predicted"/>
<dbReference type="SUPFAM" id="SSF55785">
    <property type="entry name" value="PYP-like sensor domain (PAS domain)"/>
    <property type="match status" value="1"/>
</dbReference>
<dbReference type="SUPFAM" id="SSF55073">
    <property type="entry name" value="Nucleotide cyclase"/>
    <property type="match status" value="1"/>
</dbReference>
<dbReference type="InterPro" id="IPR052155">
    <property type="entry name" value="Biofilm_reg_signaling"/>
</dbReference>
<dbReference type="InterPro" id="IPR035965">
    <property type="entry name" value="PAS-like_dom_sf"/>
</dbReference>
<feature type="coiled-coil region" evidence="1">
    <location>
        <begin position="169"/>
        <end position="199"/>
    </location>
</feature>
<evidence type="ECO:0000256" key="1">
    <source>
        <dbReference type="SAM" id="Coils"/>
    </source>
</evidence>
<dbReference type="EMBL" id="FP103043">
    <property type="protein sequence ID" value="CAX17074.1"/>
    <property type="molecule type" value="Genomic_DNA"/>
</dbReference>
<dbReference type="SUPFAM" id="SSF55781">
    <property type="entry name" value="GAF domain-like"/>
    <property type="match status" value="1"/>
</dbReference>
<dbReference type="InterPro" id="IPR029016">
    <property type="entry name" value="GAF-like_dom_sf"/>
</dbReference>